<evidence type="ECO:0000256" key="1">
    <source>
        <dbReference type="SAM" id="SignalP"/>
    </source>
</evidence>
<accession>A0ABS3Z0Y9</accession>
<dbReference type="PANTHER" id="PTHR35532">
    <property type="entry name" value="SIMILAR TO POLYHYDROXYALKANOATE DEPOLYMERASE"/>
    <property type="match status" value="1"/>
</dbReference>
<dbReference type="InterPro" id="IPR038765">
    <property type="entry name" value="Papain-like_cys_pep_sf"/>
</dbReference>
<name>A0ABS3Z0Y9_9BACT</name>
<dbReference type="Proteomes" id="UP000677244">
    <property type="component" value="Unassembled WGS sequence"/>
</dbReference>
<proteinExistence type="predicted"/>
<keyword evidence="1" id="KW-0732">Signal</keyword>
<gene>
    <name evidence="2" type="ORF">J7I42_26355</name>
</gene>
<evidence type="ECO:0000313" key="3">
    <source>
        <dbReference type="Proteomes" id="UP000677244"/>
    </source>
</evidence>
<dbReference type="EMBL" id="JAGHKO010000011">
    <property type="protein sequence ID" value="MBO9203834.1"/>
    <property type="molecule type" value="Genomic_DNA"/>
</dbReference>
<evidence type="ECO:0000313" key="2">
    <source>
        <dbReference type="EMBL" id="MBO9203834.1"/>
    </source>
</evidence>
<dbReference type="SUPFAM" id="SSF54001">
    <property type="entry name" value="Cysteine proteinases"/>
    <property type="match status" value="1"/>
</dbReference>
<reference evidence="2 3" key="1">
    <citation type="submission" date="2021-03" db="EMBL/GenBank/DDBJ databases">
        <title>Assistant Professor.</title>
        <authorList>
            <person name="Huq M.A."/>
        </authorList>
    </citation>
    <scope>NUCLEOTIDE SEQUENCE [LARGE SCALE GENOMIC DNA]</scope>
    <source>
        <strain evidence="2 3">MAH-29</strain>
    </source>
</reference>
<organism evidence="2 3">
    <name type="scientific">Niastella soli</name>
    <dbReference type="NCBI Taxonomy" id="2821487"/>
    <lineage>
        <taxon>Bacteria</taxon>
        <taxon>Pseudomonadati</taxon>
        <taxon>Bacteroidota</taxon>
        <taxon>Chitinophagia</taxon>
        <taxon>Chitinophagales</taxon>
        <taxon>Chitinophagaceae</taxon>
        <taxon>Niastella</taxon>
    </lineage>
</organism>
<keyword evidence="3" id="KW-1185">Reference proteome</keyword>
<comment type="caution">
    <text evidence="2">The sequence shown here is derived from an EMBL/GenBank/DDBJ whole genome shotgun (WGS) entry which is preliminary data.</text>
</comment>
<dbReference type="RefSeq" id="WP_209141885.1">
    <property type="nucleotide sequence ID" value="NZ_JAGHKO010000011.1"/>
</dbReference>
<feature type="signal peptide" evidence="1">
    <location>
        <begin position="1"/>
        <end position="18"/>
    </location>
</feature>
<sequence length="509" mass="58652">MKITILLSFIASPFFVCAQLKYPPAVESALREAGANRSQLETVLRHYKQPADLLKLKAACFLIEHMPVHRSCTYYWADSSGKKIQFNELDYPDITASLQAFERLKKNTPGIHPVSYSYRDIDSMKATYLINNIDMAFATRQKAWAKNISFKDFCEYVLPYRASVEPLQTWRQHYMLKYAWISDSATGRNTEQVVALVSGDAQNWFANTYGLGQQRREPLPRLGALQLLHRKAGACEDIADLMVFALRSQGFLVTNDMVTCWATSFGTHFFNSILTDSSKMVRFDAATSSPRFKTFAREPAKVIRTTYSRQPNCVASIENIENIPDNFLRTLNYKDVTNEFWPVRNVKCALFHHPVKPKIAYACVLNQIDWNPAWWGKVRGDSVVFTNMCQGAVFLPVYCNKGKLIIAGYPVASGYQHVQELRPDTVHYRTIHIKQQEKYLMFRPGKQYSLYYWDNTWRLVSKQTAPAAPTNELVFDRVPRNALLILIPEYSQKLERPFTITDSGERMWW</sequence>
<feature type="chain" id="PRO_5045363593" evidence="1">
    <location>
        <begin position="19"/>
        <end position="509"/>
    </location>
</feature>
<dbReference type="PANTHER" id="PTHR35532:SF5">
    <property type="entry name" value="CARBOHYDRATE-BINDING DOMAIN-CONTAINING PROTEIN"/>
    <property type="match status" value="1"/>
</dbReference>
<protein>
    <submittedName>
        <fullName evidence="2">Transglutaminase domain-containing protein</fullName>
    </submittedName>
</protein>